<dbReference type="InterPro" id="IPR035969">
    <property type="entry name" value="Rab-GAP_TBC_sf"/>
</dbReference>
<gene>
    <name evidence="3" type="primary">TBC30</name>
    <name evidence="3" type="ORF">TR125090</name>
</gene>
<feature type="region of interest" description="Disordered" evidence="1">
    <location>
        <begin position="110"/>
        <end position="134"/>
    </location>
</feature>
<dbReference type="SUPFAM" id="SSF47923">
    <property type="entry name" value="Ypt/Rab-GAP domain of gyp1p"/>
    <property type="match status" value="2"/>
</dbReference>
<name>A0A0X3NFQ5_SCHSO</name>
<feature type="region of interest" description="Disordered" evidence="1">
    <location>
        <begin position="58"/>
        <end position="80"/>
    </location>
</feature>
<dbReference type="Pfam" id="PF00566">
    <property type="entry name" value="RabGAP-TBC"/>
    <property type="match status" value="1"/>
</dbReference>
<evidence type="ECO:0000313" key="3">
    <source>
        <dbReference type="EMBL" id="JAP38849.1"/>
    </source>
</evidence>
<feature type="compositionally biased region" description="Polar residues" evidence="1">
    <location>
        <begin position="494"/>
        <end position="506"/>
    </location>
</feature>
<protein>
    <submittedName>
        <fullName evidence="3">TBC1 domain family member 30</fullName>
    </submittedName>
</protein>
<feature type="compositionally biased region" description="Low complexity" evidence="1">
    <location>
        <begin position="890"/>
        <end position="904"/>
    </location>
</feature>
<feature type="domain" description="Rab-GAP TBC" evidence="2">
    <location>
        <begin position="163"/>
        <end position="379"/>
    </location>
</feature>
<feature type="region of interest" description="Disordered" evidence="1">
    <location>
        <begin position="861"/>
        <end position="913"/>
    </location>
</feature>
<dbReference type="Gene3D" id="1.10.472.80">
    <property type="entry name" value="Ypt/Rab-GAP domain of gyp1p, domain 3"/>
    <property type="match status" value="1"/>
</dbReference>
<feature type="compositionally biased region" description="Basic residues" evidence="1">
    <location>
        <begin position="58"/>
        <end position="67"/>
    </location>
</feature>
<dbReference type="AlphaFoldDB" id="A0A0X3NFQ5"/>
<dbReference type="PROSITE" id="PS50086">
    <property type="entry name" value="TBC_RABGAP"/>
    <property type="match status" value="1"/>
</dbReference>
<sequence length="992" mass="109553">MYEVTRGADSLFGYPNFGSQTADGQSLCDESEVADRTTTSERAQLLGDSDWIACGRRMRKHTSRQTKTRGADNISPDQSDGIACSQAGTDLSTIELSLQLCDPMRRKRNALKPSLTPGAGTRRTVRRRKPEASDFTIEPRSNNEEAFRQWRDAMRAMARLEDGIPPQFRRRIWLALADHQIVTQRLNWPRLVRIVFNGQMNPDDDSLGRQIVKDLHRTGCDEIGSEEDRAALKRVLLAYARWNKRVGYCQGFNILAAVILNVMERDEEAAFKIMVYLIDYVLPESYFAQNLQALSVDVAVFRDLLHLRSPDLANHLSRLQRSAVSEANLSLNLVAGSQKRAYEPPLTNLYAIQWFLTLFATSLPLDCVHRVWDSILLEGSEVGLRAGLVVMDALHDDLMKLTSADQFYSNMSQWMEEFAEGNRLNTVEFMRRVYDIAPFPWTQLRQLREKYTFNINPFGEDGAAGNYEEDMGEKQQRKLRWWRKAQRTEERSVDSNASLPHSSTKPVVSAVNAKTTDEDRLGEERFSAGPLTPPCRPPTENFQAQHLNRSLSLDFCSEDSTTSSASSKTKLLEDSTGIAKLCPGAVDVDPPLSTEPAERTAAKPSRKNTRDELSELEAAYNRHRMQKMAVDLNVVGPLQAGATTNGSGFASYDGLASSVLAPPAPAEKQWPAEWSAQGQSQNESCLPLPVQTATTHVLRSNEHCVSPQPIGQFYNATEDVRQFDCLSESSFKPSSYALVSSGRLFSPPQNSTTGSSTPGVTAFHFDESVLEIINEWQLRNAALSPGLQSETETEETAPFSVTTASDGDSRPGAPSEVPSPSTLLSLASRARGLSNNSPETPNKPGLTSAALQALMVKTIRRDRQKAREQKKPDSVFPSPLTPSPNPPSTSPSSTSPSSVALSSSKDMPFRATSPAPPWAAALASINASRTAVTSSSRVIHKNSSSHCHSTSVCPIPVKLSSNRLGFGEKFGLYRSDLIKEPSFPADAYTVWH</sequence>
<evidence type="ECO:0000256" key="1">
    <source>
        <dbReference type="SAM" id="MobiDB-lite"/>
    </source>
</evidence>
<feature type="compositionally biased region" description="Basic and acidic residues" evidence="1">
    <location>
        <begin position="861"/>
        <end position="873"/>
    </location>
</feature>
<dbReference type="Pfam" id="PF23436">
    <property type="entry name" value="RabGap-TBC_2"/>
    <property type="match status" value="1"/>
</dbReference>
<organism evidence="3">
    <name type="scientific">Schistocephalus solidus</name>
    <name type="common">Tapeworm</name>
    <dbReference type="NCBI Taxonomy" id="70667"/>
    <lineage>
        <taxon>Eukaryota</taxon>
        <taxon>Metazoa</taxon>
        <taxon>Spiralia</taxon>
        <taxon>Lophotrochozoa</taxon>
        <taxon>Platyhelminthes</taxon>
        <taxon>Cestoda</taxon>
        <taxon>Eucestoda</taxon>
        <taxon>Diphyllobothriidea</taxon>
        <taxon>Diphyllobothriidae</taxon>
        <taxon>Schistocephalus</taxon>
    </lineage>
</organism>
<dbReference type="PANTHER" id="PTHR13399:SF2">
    <property type="entry name" value="TRANSLOCON-ASSOCIATED PROTEIN SUBUNIT GAMMA"/>
    <property type="match status" value="1"/>
</dbReference>
<dbReference type="Gene3D" id="1.10.8.270">
    <property type="entry name" value="putative rabgap domain of human tbc1 domain family member 14 like domains"/>
    <property type="match status" value="1"/>
</dbReference>
<dbReference type="GO" id="GO:0005783">
    <property type="term" value="C:endoplasmic reticulum"/>
    <property type="evidence" value="ECO:0007669"/>
    <property type="project" value="TreeGrafter"/>
</dbReference>
<feature type="region of interest" description="Disordered" evidence="1">
    <location>
        <begin position="784"/>
        <end position="821"/>
    </location>
</feature>
<feature type="region of interest" description="Disordered" evidence="1">
    <location>
        <begin position="490"/>
        <end position="520"/>
    </location>
</feature>
<proteinExistence type="predicted"/>
<evidence type="ECO:0000259" key="2">
    <source>
        <dbReference type="PROSITE" id="PS50086"/>
    </source>
</evidence>
<feature type="compositionally biased region" description="Pro residues" evidence="1">
    <location>
        <begin position="879"/>
        <end position="889"/>
    </location>
</feature>
<dbReference type="PANTHER" id="PTHR13399">
    <property type="entry name" value="TRANSLOCON-ASSOCIATED PROTEIN TRAP , GAMMA SUBUNIT"/>
    <property type="match status" value="1"/>
</dbReference>
<dbReference type="SMART" id="SM00164">
    <property type="entry name" value="TBC"/>
    <property type="match status" value="1"/>
</dbReference>
<dbReference type="InterPro" id="IPR000195">
    <property type="entry name" value="Rab-GAP-TBC_dom"/>
</dbReference>
<feature type="region of interest" description="Disordered" evidence="1">
    <location>
        <begin position="584"/>
        <end position="612"/>
    </location>
</feature>
<reference evidence="3" key="1">
    <citation type="submission" date="2016-01" db="EMBL/GenBank/DDBJ databases">
        <title>Reference transcriptome for the parasite Schistocephalus solidus: insights into the molecular evolution of parasitism.</title>
        <authorList>
            <person name="Hebert F.O."/>
            <person name="Grambauer S."/>
            <person name="Barber I."/>
            <person name="Landry C.R."/>
            <person name="Aubin-Horth N."/>
        </authorList>
    </citation>
    <scope>NUCLEOTIDE SEQUENCE</scope>
</reference>
<accession>A0A0X3NFQ5</accession>
<dbReference type="EMBL" id="GEEE01024376">
    <property type="protein sequence ID" value="JAP38849.1"/>
    <property type="molecule type" value="Transcribed_RNA"/>
</dbReference>